<dbReference type="Proteomes" id="UP000007485">
    <property type="component" value="Chromosome"/>
</dbReference>
<reference evidence="1 2" key="1">
    <citation type="journal article" date="2011" name="J. Bacteriol.">
        <title>Complete genome sequence of 'Vulcanisaeta moutnovskia' strain 768-28, a novel member of the hyperthermophilic crenarchaeal genus vulcanisaeta.</title>
        <authorList>
            <person name="Gumerov V.M."/>
            <person name="Mardanov A.V."/>
            <person name="Beletsky A.V."/>
            <person name="Prokofeva M.I."/>
            <person name="Bonch-Osmolovskaya E.A."/>
            <person name="Ravin N.V."/>
            <person name="Skryabin K.G."/>
        </authorList>
    </citation>
    <scope>NUCLEOTIDE SEQUENCE [LARGE SCALE GENOMIC DNA]</scope>
    <source>
        <strain evidence="1 2">768-28</strain>
    </source>
</reference>
<dbReference type="AlphaFoldDB" id="F0QSY3"/>
<dbReference type="RefSeq" id="WP_013603567.1">
    <property type="nucleotide sequence ID" value="NC_015151.1"/>
</dbReference>
<dbReference type="OrthoDB" id="25502at2157"/>
<dbReference type="eggNOG" id="arCOG10470">
    <property type="taxonomic scope" value="Archaea"/>
</dbReference>
<dbReference type="GeneID" id="10287840"/>
<evidence type="ECO:0000313" key="2">
    <source>
        <dbReference type="Proteomes" id="UP000007485"/>
    </source>
</evidence>
<dbReference type="KEGG" id="vmo:VMUT_0188"/>
<gene>
    <name evidence="1" type="ordered locus">VMUT_0188</name>
</gene>
<sequence length="236" mass="26747">MISWSIESEDALMATYVRRYSVLGKTIEIRVVFDKAINKYKLRFISVKPANEIEVSLLTILTPHFKFSIDYVQDNKVAMLYPSPEVELYDDLQTVSTYVDSLITLIIELLSYSSNPLLRSEINYELVSKGWILDLSDTLISMFKVYDTKVGIIRVSVELEHRQLELGRIRVDVLARAITALKCVVDTLVNKGFNAQIVYEDLGIAHLVGEFPSLGILTLVASKIDDMINETEKTCS</sequence>
<dbReference type="HOGENOM" id="CLU_1173421_0_0_2"/>
<accession>F0QSY3</accession>
<organism evidence="1 2">
    <name type="scientific">Vulcanisaeta moutnovskia (strain 768-28)</name>
    <dbReference type="NCBI Taxonomy" id="985053"/>
    <lineage>
        <taxon>Archaea</taxon>
        <taxon>Thermoproteota</taxon>
        <taxon>Thermoprotei</taxon>
        <taxon>Thermoproteales</taxon>
        <taxon>Thermoproteaceae</taxon>
        <taxon>Vulcanisaeta</taxon>
    </lineage>
</organism>
<proteinExistence type="predicted"/>
<evidence type="ECO:0000313" key="1">
    <source>
        <dbReference type="EMBL" id="ADY00404.1"/>
    </source>
</evidence>
<name>F0QSY3_VULM7</name>
<protein>
    <submittedName>
        <fullName evidence="1">Uncharacterized protein</fullName>
    </submittedName>
</protein>
<dbReference type="EMBL" id="CP002529">
    <property type="protein sequence ID" value="ADY00404.1"/>
    <property type="molecule type" value="Genomic_DNA"/>
</dbReference>
<keyword evidence="2" id="KW-1185">Reference proteome</keyword>